<gene>
    <name evidence="5" type="primary">hipO</name>
    <name evidence="5" type="ORF">PTI45_00891</name>
</gene>
<sequence>MNHSDPQGIQVRLSQLLPAAQSMQEKLTTWRRDLHRHPEIGYEEVRTSAIVAEHLQSLGLEVQTGIGKTGVVGLLRGIEPGPTIALRADMDALPIQDAKDTSYASQTAGKAHLCGHDAHTTMLMGAAQLLSSLGIPASGNIKFVFQPAEEGLAGADTMIKDGVLEHPHVDAMTGLHVYPSLQIGEVSVCKGVAFASADFFTLRIIGKGGHGARPHEGIDAIAVSAQVISALQHVTSRMIDPLETAVVSIGQIRGGTMAASIASEVEMVGTVRTLSADIRQQMPTKIKQVIEGIVGSFGADYELDYHMNYPVVKNDNQMVDFLTATCDLMAEGPEWQYTRPSTGGEDFAFYAEQVPAVFFRLGTSNGQPETSYPLHHPMFDLDESALPYGVAMLSAMALHYLDQPIRHTHQ</sequence>
<feature type="binding site" evidence="3">
    <location>
        <position position="116"/>
    </location>
    <ligand>
        <name>Mn(2+)</name>
        <dbReference type="ChEBI" id="CHEBI:29035"/>
        <label>2</label>
    </ligand>
</feature>
<feature type="binding site" evidence="3">
    <location>
        <position position="114"/>
    </location>
    <ligand>
        <name>Mn(2+)</name>
        <dbReference type="ChEBI" id="CHEBI:29035"/>
        <label>2</label>
    </ligand>
</feature>
<dbReference type="Gene3D" id="3.30.70.360">
    <property type="match status" value="1"/>
</dbReference>
<dbReference type="AlphaFoldDB" id="A0A1E3L7E3"/>
<evidence type="ECO:0000256" key="1">
    <source>
        <dbReference type="ARBA" id="ARBA00006153"/>
    </source>
</evidence>
<dbReference type="InterPro" id="IPR002933">
    <property type="entry name" value="Peptidase_M20"/>
</dbReference>
<evidence type="ECO:0000256" key="2">
    <source>
        <dbReference type="ARBA" id="ARBA00022801"/>
    </source>
</evidence>
<evidence type="ECO:0000256" key="3">
    <source>
        <dbReference type="PIRSR" id="PIRSR005962-1"/>
    </source>
</evidence>
<name>A0A1E3L7E3_9BACL</name>
<dbReference type="GO" id="GO:0046872">
    <property type="term" value="F:metal ion binding"/>
    <property type="evidence" value="ECO:0007669"/>
    <property type="project" value="UniProtKB-KW"/>
</dbReference>
<dbReference type="InterPro" id="IPR011650">
    <property type="entry name" value="Peptidase_M20_dimer"/>
</dbReference>
<comment type="cofactor">
    <cofactor evidence="3">
        <name>Mn(2+)</name>
        <dbReference type="ChEBI" id="CHEBI:29035"/>
    </cofactor>
    <text evidence="3">The Mn(2+) ion enhances activity.</text>
</comment>
<dbReference type="GO" id="GO:0047980">
    <property type="term" value="F:hippurate hydrolase activity"/>
    <property type="evidence" value="ECO:0007669"/>
    <property type="project" value="UniProtKB-EC"/>
</dbReference>
<organism evidence="5 6">
    <name type="scientific">Paenibacillus nuruki</name>
    <dbReference type="NCBI Taxonomy" id="1886670"/>
    <lineage>
        <taxon>Bacteria</taxon>
        <taxon>Bacillati</taxon>
        <taxon>Bacillota</taxon>
        <taxon>Bacilli</taxon>
        <taxon>Bacillales</taxon>
        <taxon>Paenibacillaceae</taxon>
        <taxon>Paenibacillus</taxon>
    </lineage>
</organism>
<keyword evidence="6" id="KW-1185">Reference proteome</keyword>
<dbReference type="Pfam" id="PF07687">
    <property type="entry name" value="M20_dimer"/>
    <property type="match status" value="1"/>
</dbReference>
<feature type="binding site" evidence="3">
    <location>
        <position position="150"/>
    </location>
    <ligand>
        <name>Mn(2+)</name>
        <dbReference type="ChEBI" id="CHEBI:29035"/>
        <label>2</label>
    </ligand>
</feature>
<dbReference type="Proteomes" id="UP000094578">
    <property type="component" value="Unassembled WGS sequence"/>
</dbReference>
<keyword evidence="2 5" id="KW-0378">Hydrolase</keyword>
<comment type="similarity">
    <text evidence="1">Belongs to the peptidase M20 family.</text>
</comment>
<dbReference type="PANTHER" id="PTHR11014:SF63">
    <property type="entry name" value="METALLOPEPTIDASE, PUTATIVE (AFU_ORTHOLOGUE AFUA_6G09600)-RELATED"/>
    <property type="match status" value="1"/>
</dbReference>
<dbReference type="InterPro" id="IPR036264">
    <property type="entry name" value="Bact_exopeptidase_dim_dom"/>
</dbReference>
<feature type="binding site" evidence="3">
    <location>
        <position position="375"/>
    </location>
    <ligand>
        <name>Mn(2+)</name>
        <dbReference type="ChEBI" id="CHEBI:29035"/>
        <label>2</label>
    </ligand>
</feature>
<dbReference type="RefSeq" id="WP_069326342.1">
    <property type="nucleotide sequence ID" value="NZ_MDER01000029.1"/>
</dbReference>
<dbReference type="SUPFAM" id="SSF55031">
    <property type="entry name" value="Bacterial exopeptidase dimerisation domain"/>
    <property type="match status" value="1"/>
</dbReference>
<evidence type="ECO:0000313" key="6">
    <source>
        <dbReference type="Proteomes" id="UP000094578"/>
    </source>
</evidence>
<evidence type="ECO:0000313" key="5">
    <source>
        <dbReference type="EMBL" id="ODP29737.1"/>
    </source>
</evidence>
<comment type="caution">
    <text evidence="5">The sequence shown here is derived from an EMBL/GenBank/DDBJ whole genome shotgun (WGS) entry which is preliminary data.</text>
</comment>
<keyword evidence="3" id="KW-0479">Metal-binding</keyword>
<dbReference type="Pfam" id="PF01546">
    <property type="entry name" value="Peptidase_M20"/>
    <property type="match status" value="1"/>
</dbReference>
<keyword evidence="3" id="KW-0464">Manganese</keyword>
<dbReference type="SUPFAM" id="SSF53187">
    <property type="entry name" value="Zn-dependent exopeptidases"/>
    <property type="match status" value="1"/>
</dbReference>
<dbReference type="CDD" id="cd03886">
    <property type="entry name" value="M20_Acy1"/>
    <property type="match status" value="1"/>
</dbReference>
<dbReference type="Gene3D" id="3.40.630.10">
    <property type="entry name" value="Zn peptidases"/>
    <property type="match status" value="1"/>
</dbReference>
<proteinExistence type="inferred from homology"/>
<dbReference type="NCBIfam" id="TIGR01891">
    <property type="entry name" value="amidohydrolases"/>
    <property type="match status" value="1"/>
</dbReference>
<dbReference type="EC" id="3.5.1.32" evidence="5"/>
<protein>
    <submittedName>
        <fullName evidence="5">Hippurate hydrolase</fullName>
        <ecNumber evidence="5">3.5.1.32</ecNumber>
    </submittedName>
</protein>
<evidence type="ECO:0000259" key="4">
    <source>
        <dbReference type="Pfam" id="PF07687"/>
    </source>
</evidence>
<feature type="binding site" evidence="3">
    <location>
        <position position="176"/>
    </location>
    <ligand>
        <name>Mn(2+)</name>
        <dbReference type="ChEBI" id="CHEBI:29035"/>
        <label>2</label>
    </ligand>
</feature>
<dbReference type="FunFam" id="3.30.70.360:FF:000014">
    <property type="entry name" value="N-acyl-L-amino acid amidohydrolase"/>
    <property type="match status" value="1"/>
</dbReference>
<dbReference type="EMBL" id="MDER01000029">
    <property type="protein sequence ID" value="ODP29737.1"/>
    <property type="molecule type" value="Genomic_DNA"/>
</dbReference>
<dbReference type="PANTHER" id="PTHR11014">
    <property type="entry name" value="PEPTIDASE M20 FAMILY MEMBER"/>
    <property type="match status" value="1"/>
</dbReference>
<feature type="domain" description="Peptidase M20 dimerisation" evidence="4">
    <location>
        <begin position="200"/>
        <end position="291"/>
    </location>
</feature>
<dbReference type="PATRIC" id="fig|1886670.3.peg.912"/>
<dbReference type="InterPro" id="IPR017439">
    <property type="entry name" value="Amidohydrolase"/>
</dbReference>
<dbReference type="STRING" id="1886670.PTI45_00891"/>
<dbReference type="PIRSF" id="PIRSF005962">
    <property type="entry name" value="Pept_M20D_amidohydro"/>
    <property type="match status" value="1"/>
</dbReference>
<accession>A0A1E3L7E3</accession>
<reference evidence="5 6" key="1">
    <citation type="submission" date="2016-08" db="EMBL/GenBank/DDBJ databases">
        <title>Genome sequencing of Paenibacillus sp. TI45-13ar, isolated from Korean traditional nuruk.</title>
        <authorList>
            <person name="Kim S.-J."/>
        </authorList>
    </citation>
    <scope>NUCLEOTIDE SEQUENCE [LARGE SCALE GENOMIC DNA]</scope>
    <source>
        <strain evidence="5 6">TI45-13ar</strain>
    </source>
</reference>